<evidence type="ECO:0000256" key="1">
    <source>
        <dbReference type="ARBA" id="ARBA00004141"/>
    </source>
</evidence>
<dbReference type="GO" id="GO:0016020">
    <property type="term" value="C:membrane"/>
    <property type="evidence" value="ECO:0007669"/>
    <property type="project" value="UniProtKB-SubCell"/>
</dbReference>
<dbReference type="GO" id="GO:0030416">
    <property type="term" value="P:methylamine metabolic process"/>
    <property type="evidence" value="ECO:0007669"/>
    <property type="project" value="InterPro"/>
</dbReference>
<dbReference type="SUPFAM" id="SSF52833">
    <property type="entry name" value="Thioredoxin-like"/>
    <property type="match status" value="1"/>
</dbReference>
<keyword evidence="8" id="KW-1185">Reference proteome</keyword>
<feature type="transmembrane region" description="Helical" evidence="5">
    <location>
        <begin position="49"/>
        <end position="65"/>
    </location>
</feature>
<proteinExistence type="predicted"/>
<evidence type="ECO:0000256" key="3">
    <source>
        <dbReference type="ARBA" id="ARBA00022989"/>
    </source>
</evidence>
<feature type="transmembrane region" description="Helical" evidence="5">
    <location>
        <begin position="12"/>
        <end position="29"/>
    </location>
</feature>
<dbReference type="KEGG" id="pbp:STSP1_01210"/>
<sequence length="308" mass="34406">MNEKNRNLLSEITLWLTSAVLIFSAAAKFKMVLSEPIVPANIFETREFVIIQTVLITGLAIWLICGIFKKAGWLLAVLAFTAFTLDSLYKGLSGAASCGCFGEVAVNPWITVFAIDVPIVILLVVFRPRGEKLLPPPWPNIRHLVSTALPTALLLASISWTMVHFEPPAETEDYLFVEEEKWEGEYFEYLYDISIADKLAEGLSIMLFYHNDCPNCREAIPVYEEFNQVMQASGQDVKIAFIHLPSHESSAPDPVPQDTTCLTGEIVNERQWLTATPLVIVIEDGTVLEVWENEVPMDLDKLLSAVFG</sequence>
<reference evidence="8" key="1">
    <citation type="submission" date="2017-04" db="EMBL/GenBank/DDBJ databases">
        <title>Comparative genomics and description of representatives of a novel lineage of planctomycetes thriving in anoxic sediments.</title>
        <authorList>
            <person name="Spring S."/>
            <person name="Bunk B."/>
            <person name="Sproer C."/>
        </authorList>
    </citation>
    <scope>NUCLEOTIDE SEQUENCE [LARGE SCALE GENOMIC DNA]</scope>
    <source>
        <strain evidence="8">ST-PulAB-D4</strain>
    </source>
</reference>
<evidence type="ECO:0000313" key="7">
    <source>
        <dbReference type="EMBL" id="ARN56818.1"/>
    </source>
</evidence>
<keyword evidence="4 5" id="KW-0472">Membrane</keyword>
<evidence type="ECO:0000256" key="4">
    <source>
        <dbReference type="ARBA" id="ARBA00023136"/>
    </source>
</evidence>
<evidence type="ECO:0000259" key="6">
    <source>
        <dbReference type="Pfam" id="PF07291"/>
    </source>
</evidence>
<dbReference type="AlphaFoldDB" id="A0A1W6LM02"/>
<evidence type="ECO:0000256" key="2">
    <source>
        <dbReference type="ARBA" id="ARBA00022692"/>
    </source>
</evidence>
<keyword evidence="3 5" id="KW-1133">Transmembrane helix</keyword>
<name>A0A1W6LM02_9BACT</name>
<keyword evidence="2 5" id="KW-0812">Transmembrane</keyword>
<feature type="transmembrane region" description="Helical" evidence="5">
    <location>
        <begin position="72"/>
        <end position="89"/>
    </location>
</feature>
<dbReference type="Pfam" id="PF07291">
    <property type="entry name" value="MauE"/>
    <property type="match status" value="1"/>
</dbReference>
<dbReference type="Gene3D" id="3.40.30.10">
    <property type="entry name" value="Glutaredoxin"/>
    <property type="match status" value="1"/>
</dbReference>
<evidence type="ECO:0000256" key="5">
    <source>
        <dbReference type="SAM" id="Phobius"/>
    </source>
</evidence>
<protein>
    <recommendedName>
        <fullName evidence="6">Methylamine utilisation protein MauE domain-containing protein</fullName>
    </recommendedName>
</protein>
<feature type="transmembrane region" description="Helical" evidence="5">
    <location>
        <begin position="109"/>
        <end position="126"/>
    </location>
</feature>
<dbReference type="InterPro" id="IPR036249">
    <property type="entry name" value="Thioredoxin-like_sf"/>
</dbReference>
<dbReference type="STRING" id="1941349.STSP1_01210"/>
<dbReference type="Proteomes" id="UP000193334">
    <property type="component" value="Chromosome"/>
</dbReference>
<organism evidence="7 8">
    <name type="scientific">Sedimentisphaera salicampi</name>
    <dbReference type="NCBI Taxonomy" id="1941349"/>
    <lineage>
        <taxon>Bacteria</taxon>
        <taxon>Pseudomonadati</taxon>
        <taxon>Planctomycetota</taxon>
        <taxon>Phycisphaerae</taxon>
        <taxon>Sedimentisphaerales</taxon>
        <taxon>Sedimentisphaeraceae</taxon>
        <taxon>Sedimentisphaera</taxon>
    </lineage>
</organism>
<feature type="domain" description="Methylamine utilisation protein MauE" evidence="6">
    <location>
        <begin position="8"/>
        <end position="125"/>
    </location>
</feature>
<dbReference type="EMBL" id="CP021023">
    <property type="protein sequence ID" value="ARN56818.1"/>
    <property type="molecule type" value="Genomic_DNA"/>
</dbReference>
<dbReference type="InterPro" id="IPR009908">
    <property type="entry name" value="Methylamine_util_MauE"/>
</dbReference>
<comment type="subcellular location">
    <subcellularLocation>
        <location evidence="1">Membrane</location>
        <topology evidence="1">Multi-pass membrane protein</topology>
    </subcellularLocation>
</comment>
<dbReference type="RefSeq" id="WP_085755502.1">
    <property type="nucleotide sequence ID" value="NZ_CP021023.1"/>
</dbReference>
<gene>
    <name evidence="7" type="ORF">STSP1_01210</name>
</gene>
<evidence type="ECO:0000313" key="8">
    <source>
        <dbReference type="Proteomes" id="UP000193334"/>
    </source>
</evidence>
<accession>A0A1W6LM02</accession>